<dbReference type="PANTHER" id="PTHR22930:SF206">
    <property type="entry name" value="NUCLEASE HARBI1"/>
    <property type="match status" value="1"/>
</dbReference>
<proteinExistence type="predicted"/>
<dbReference type="InterPro" id="IPR045249">
    <property type="entry name" value="HARBI1-like"/>
</dbReference>
<dbReference type="GeneTree" id="ENSGT00940000163250"/>
<dbReference type="Pfam" id="PF26138">
    <property type="entry name" value="DUF8040"/>
    <property type="match status" value="1"/>
</dbReference>
<feature type="domain" description="C2H2-type" evidence="1">
    <location>
        <begin position="2"/>
        <end position="25"/>
    </location>
</feature>
<evidence type="ECO:0000313" key="3">
    <source>
        <dbReference type="Proteomes" id="UP000005207"/>
    </source>
</evidence>
<dbReference type="PANTHER" id="PTHR22930">
    <property type="match status" value="1"/>
</dbReference>
<name>A0A669CHQ9_ORENI</name>
<reference evidence="2" key="3">
    <citation type="submission" date="2025-09" db="UniProtKB">
        <authorList>
            <consortium name="Ensembl"/>
        </authorList>
    </citation>
    <scope>IDENTIFICATION</scope>
</reference>
<evidence type="ECO:0000259" key="1">
    <source>
        <dbReference type="SMART" id="SM00355"/>
    </source>
</evidence>
<organism evidence="2 3">
    <name type="scientific">Oreochromis niloticus</name>
    <name type="common">Nile tilapia</name>
    <name type="synonym">Tilapia nilotica</name>
    <dbReference type="NCBI Taxonomy" id="8128"/>
    <lineage>
        <taxon>Eukaryota</taxon>
        <taxon>Metazoa</taxon>
        <taxon>Chordata</taxon>
        <taxon>Craniata</taxon>
        <taxon>Vertebrata</taxon>
        <taxon>Euteleostomi</taxon>
        <taxon>Actinopterygii</taxon>
        <taxon>Neopterygii</taxon>
        <taxon>Teleostei</taxon>
        <taxon>Neoteleostei</taxon>
        <taxon>Acanthomorphata</taxon>
        <taxon>Ovalentaria</taxon>
        <taxon>Cichlomorphae</taxon>
        <taxon>Cichliformes</taxon>
        <taxon>Cichlidae</taxon>
        <taxon>African cichlids</taxon>
        <taxon>Pseudocrenilabrinae</taxon>
        <taxon>Oreochromini</taxon>
        <taxon>Oreochromis</taxon>
    </lineage>
</organism>
<dbReference type="AlphaFoldDB" id="A0A669CHQ9"/>
<accession>A0A669CHQ9</accession>
<dbReference type="InterPro" id="IPR058353">
    <property type="entry name" value="DUF8040"/>
</dbReference>
<feature type="domain" description="C2H2-type" evidence="1">
    <location>
        <begin position="35"/>
        <end position="60"/>
    </location>
</feature>
<dbReference type="Ensembl" id="ENSONIT00000042340.1">
    <property type="protein sequence ID" value="ENSONIP00000046899.1"/>
    <property type="gene ID" value="ENSONIG00000030595.1"/>
</dbReference>
<dbReference type="InParanoid" id="A0A669CHQ9"/>
<protein>
    <recommendedName>
        <fullName evidence="1">C2H2-type domain-containing protein</fullName>
    </recommendedName>
</protein>
<reference evidence="3" key="1">
    <citation type="submission" date="2012-01" db="EMBL/GenBank/DDBJ databases">
        <title>The Genome Sequence of Oreochromis niloticus (Nile Tilapia).</title>
        <authorList>
            <consortium name="Broad Institute Genome Assembly Team"/>
            <consortium name="Broad Institute Sequencing Platform"/>
            <person name="Di Palma F."/>
            <person name="Johnson J."/>
            <person name="Lander E.S."/>
            <person name="Lindblad-Toh K."/>
        </authorList>
    </citation>
    <scope>NUCLEOTIDE SEQUENCE [LARGE SCALE GENOMIC DNA]</scope>
</reference>
<dbReference type="SMART" id="SM00355">
    <property type="entry name" value="ZnF_C2H2"/>
    <property type="match status" value="2"/>
</dbReference>
<reference evidence="2" key="2">
    <citation type="submission" date="2025-08" db="UniProtKB">
        <authorList>
            <consortium name="Ensembl"/>
        </authorList>
    </citation>
    <scope>IDENTIFICATION</scope>
</reference>
<dbReference type="InterPro" id="IPR013087">
    <property type="entry name" value="Znf_C2H2_type"/>
</dbReference>
<dbReference type="Proteomes" id="UP000005207">
    <property type="component" value="Linkage group LG5"/>
</dbReference>
<evidence type="ECO:0000313" key="2">
    <source>
        <dbReference type="Ensembl" id="ENSONIP00000046899.1"/>
    </source>
</evidence>
<keyword evidence="3" id="KW-1185">Reference proteome</keyword>
<sequence>MFICYICKIHHTSCSVLFRHLKFQHGLYPGRFLRLTCGEPGCSFIFRTYSGYKRHLFRAHGDCLHSEVINNFEPVPNDGTSVSQPVNVAHPMTITTQVPVEKRQILNMCSSVIAQVQSSGVPESTVQCLVGSLEELVNDIHAHAKQSVVDCLSTDISRETLEKVEDCFDQLENPFSCLNTESKATFTLQVLMLNSDFLIKSDFFCLLVHTTHKMRQQTCCSVNGSRPSKRPACTKEAQHALFTEVKMAATERVGVVAAVCQFMQSRNRQNLDKLIRERRTLRKKRVRALTMALFGAVAATAVQRYIWTRSRKQEWWDWDVRGFTDTEFIHNFRMSRQTFEYLCQLLSARMLRQDTHLRQSIPVSKRVGIGLYWLATGACYRTMSNLFGVAKSTVCSIVHEFCFAVRYVLMPEYIKWPRGDDLIQVIEGFRQRWGFPQCAGAIDGSHIPITAPEDNHCDYFNRKGWHSVILQGVVDHQFW</sequence>